<organism evidence="2 3">
    <name type="scientific">Suillus discolor</name>
    <dbReference type="NCBI Taxonomy" id="1912936"/>
    <lineage>
        <taxon>Eukaryota</taxon>
        <taxon>Fungi</taxon>
        <taxon>Dikarya</taxon>
        <taxon>Basidiomycota</taxon>
        <taxon>Agaricomycotina</taxon>
        <taxon>Agaricomycetes</taxon>
        <taxon>Agaricomycetidae</taxon>
        <taxon>Boletales</taxon>
        <taxon>Suillineae</taxon>
        <taxon>Suillaceae</taxon>
        <taxon>Suillus</taxon>
    </lineage>
</organism>
<comment type="caution">
    <text evidence="2">The sequence shown here is derived from an EMBL/GenBank/DDBJ whole genome shotgun (WGS) entry which is preliminary data.</text>
</comment>
<dbReference type="RefSeq" id="XP_041285978.1">
    <property type="nucleotide sequence ID" value="XM_041430519.1"/>
</dbReference>
<reference evidence="2" key="1">
    <citation type="journal article" date="2020" name="New Phytol.">
        <title>Comparative genomics reveals dynamic genome evolution in host specialist ectomycorrhizal fungi.</title>
        <authorList>
            <person name="Lofgren L.A."/>
            <person name="Nguyen N.H."/>
            <person name="Vilgalys R."/>
            <person name="Ruytinx J."/>
            <person name="Liao H.L."/>
            <person name="Branco S."/>
            <person name="Kuo A."/>
            <person name="LaButti K."/>
            <person name="Lipzen A."/>
            <person name="Andreopoulos W."/>
            <person name="Pangilinan J."/>
            <person name="Riley R."/>
            <person name="Hundley H."/>
            <person name="Na H."/>
            <person name="Barry K."/>
            <person name="Grigoriev I.V."/>
            <person name="Stajich J.E."/>
            <person name="Kennedy P.G."/>
        </authorList>
    </citation>
    <scope>NUCLEOTIDE SEQUENCE</scope>
    <source>
        <strain evidence="2">FC423</strain>
    </source>
</reference>
<dbReference type="Pfam" id="PF14214">
    <property type="entry name" value="Helitron_like_N"/>
    <property type="match status" value="1"/>
</dbReference>
<dbReference type="Proteomes" id="UP000823399">
    <property type="component" value="Unassembled WGS sequence"/>
</dbReference>
<name>A0A9P7EUC5_9AGAM</name>
<sequence>VNTIAVRIPGSEASKNFVRNEIRSYFSYFGLPHLFFTFNPSAAHSPIFQVMYGDSSVDLTSHFPRLIAGREHALRLAHDPVAAADFFEFSWRCCFEYLLGWDFKAGKSSAAGGLFGHICAFYGSSE</sequence>
<feature type="non-terminal residue" evidence="2">
    <location>
        <position position="126"/>
    </location>
</feature>
<feature type="non-terminal residue" evidence="2">
    <location>
        <position position="1"/>
    </location>
</feature>
<dbReference type="AlphaFoldDB" id="A0A9P7EUC5"/>
<accession>A0A9P7EUC5</accession>
<dbReference type="InterPro" id="IPR025476">
    <property type="entry name" value="Helitron_helicase-like"/>
</dbReference>
<dbReference type="GeneID" id="64692778"/>
<proteinExistence type="predicted"/>
<dbReference type="OrthoDB" id="432234at2759"/>
<feature type="domain" description="Helitron helicase-like" evidence="1">
    <location>
        <begin position="3"/>
        <end position="126"/>
    </location>
</feature>
<evidence type="ECO:0000313" key="3">
    <source>
        <dbReference type="Proteomes" id="UP000823399"/>
    </source>
</evidence>
<protein>
    <recommendedName>
        <fullName evidence="1">Helitron helicase-like domain-containing protein</fullName>
    </recommendedName>
</protein>
<evidence type="ECO:0000313" key="2">
    <source>
        <dbReference type="EMBL" id="KAG2089639.1"/>
    </source>
</evidence>
<dbReference type="EMBL" id="JABBWM010000110">
    <property type="protein sequence ID" value="KAG2089639.1"/>
    <property type="molecule type" value="Genomic_DNA"/>
</dbReference>
<gene>
    <name evidence="2" type="ORF">F5147DRAFT_556802</name>
</gene>
<keyword evidence="3" id="KW-1185">Reference proteome</keyword>
<evidence type="ECO:0000259" key="1">
    <source>
        <dbReference type="Pfam" id="PF14214"/>
    </source>
</evidence>